<protein>
    <submittedName>
        <fullName evidence="1">Uncharacterized protein</fullName>
    </submittedName>
</protein>
<dbReference type="AlphaFoldDB" id="A0A2T1D2E9"/>
<organism evidence="1 2">
    <name type="scientific">Phormidesmis priestleyi ULC007</name>
    <dbReference type="NCBI Taxonomy" id="1920490"/>
    <lineage>
        <taxon>Bacteria</taxon>
        <taxon>Bacillati</taxon>
        <taxon>Cyanobacteriota</taxon>
        <taxon>Cyanophyceae</taxon>
        <taxon>Leptolyngbyales</taxon>
        <taxon>Leptolyngbyaceae</taxon>
        <taxon>Phormidesmis</taxon>
    </lineage>
</organism>
<proteinExistence type="predicted"/>
<keyword evidence="2" id="KW-1185">Reference proteome</keyword>
<reference evidence="1 2" key="2">
    <citation type="submission" date="2018-03" db="EMBL/GenBank/DDBJ databases">
        <title>The ancient ancestry and fast evolution of plastids.</title>
        <authorList>
            <person name="Moore K.R."/>
            <person name="Magnabosco C."/>
            <person name="Momper L."/>
            <person name="Gold D.A."/>
            <person name="Bosak T."/>
            <person name="Fournier G.P."/>
        </authorList>
    </citation>
    <scope>NUCLEOTIDE SEQUENCE [LARGE SCALE GENOMIC DNA]</scope>
    <source>
        <strain evidence="1 2">ULC007</strain>
    </source>
</reference>
<sequence>MLKITEFDVKTGITLREFDLETQELQPKQKQIEHSFLEHWFKANKIENAQFFLGKFYDRVTDADRQRLEADGKVLVFSNGRTGYFTDPEIAQLLTQGDAEQGIQPIYAADRNTAHNAVAYGSLIVSDGMSSTLVDFATTGHNARILVIDDEARSCGRVGLHDRHRRSISIEDLNKLYDKMGDGTMLVATSVMKALLTEAEIEQAIVNASEKAGVEADVGELISTYQREGTLKSFPIPAEVSEAIDKRLNYLTHTTVTQFRAATPDLPGMVKGTMATSRWCERLGVDAILSKNDIKGDEGTLSEPGIKEVSQFWISRKSDGKYGDQVVGPQVKGCIPEATLTEFNPRLLGQSEALAEVAVDPKRLGQYYLDQKDKQRKALAEEGHDQDDRSDWLYDVLKADSFGQLDQFSKVNYELDRYLRGERVDLAVGGIYVPSAMAQHHEQLMPWEVCNKDLPHGAIVAYYRSPFPNVGAAAIAIAINNTETLKQNDLEAFRKEGVAYLNPWTAKHIAITDFDKDANGYFVGYLPAVEDLPDRIRAELATVGEQPLAKQYEAGRSLFGRLIAQMQMAGHFYCSCLALVK</sequence>
<gene>
    <name evidence="1" type="ORF">C7B65_26065</name>
</gene>
<dbReference type="OrthoDB" id="568972at2"/>
<evidence type="ECO:0000313" key="2">
    <source>
        <dbReference type="Proteomes" id="UP000238634"/>
    </source>
</evidence>
<dbReference type="Proteomes" id="UP000238634">
    <property type="component" value="Unassembled WGS sequence"/>
</dbReference>
<accession>A0A2T1D2E9</accession>
<dbReference type="RefSeq" id="WP_073074788.1">
    <property type="nucleotide sequence ID" value="NZ_MPPI01000046.1"/>
</dbReference>
<evidence type="ECO:0000313" key="1">
    <source>
        <dbReference type="EMBL" id="PSB14672.1"/>
    </source>
</evidence>
<reference evidence="1 2" key="1">
    <citation type="submission" date="2018-02" db="EMBL/GenBank/DDBJ databases">
        <authorList>
            <person name="Cohen D.B."/>
            <person name="Kent A.D."/>
        </authorList>
    </citation>
    <scope>NUCLEOTIDE SEQUENCE [LARGE SCALE GENOMIC DNA]</scope>
    <source>
        <strain evidence="1 2">ULC007</strain>
    </source>
</reference>
<dbReference type="STRING" id="1920490.GCA_001895925_05373"/>
<dbReference type="EMBL" id="PVWG01000081">
    <property type="protein sequence ID" value="PSB14672.1"/>
    <property type="molecule type" value="Genomic_DNA"/>
</dbReference>
<comment type="caution">
    <text evidence="1">The sequence shown here is derived from an EMBL/GenBank/DDBJ whole genome shotgun (WGS) entry which is preliminary data.</text>
</comment>
<name>A0A2T1D2E9_9CYAN</name>